<organism evidence="2 3">
    <name type="scientific">Marixanthomonas ophiurae</name>
    <dbReference type="NCBI Taxonomy" id="387659"/>
    <lineage>
        <taxon>Bacteria</taxon>
        <taxon>Pseudomonadati</taxon>
        <taxon>Bacteroidota</taxon>
        <taxon>Flavobacteriia</taxon>
        <taxon>Flavobacteriales</taxon>
        <taxon>Flavobacteriaceae</taxon>
        <taxon>Marixanthomonas</taxon>
    </lineage>
</organism>
<accession>A0A3E1Q8E7</accession>
<evidence type="ECO:0000313" key="3">
    <source>
        <dbReference type="Proteomes" id="UP000261082"/>
    </source>
</evidence>
<evidence type="ECO:0008006" key="4">
    <source>
        <dbReference type="Google" id="ProtNLM"/>
    </source>
</evidence>
<feature type="transmembrane region" description="Helical" evidence="1">
    <location>
        <begin position="82"/>
        <end position="104"/>
    </location>
</feature>
<evidence type="ECO:0000256" key="1">
    <source>
        <dbReference type="SAM" id="Phobius"/>
    </source>
</evidence>
<name>A0A3E1Q8E7_9FLAO</name>
<dbReference type="AlphaFoldDB" id="A0A3E1Q8E7"/>
<sequence>MDKKLKWTFRMALTSFILLTLALLINFFREPLLGIKEGYAPHNFSFNFLFFLPAILTSLGLGIAVIARTIKHWKDWNSLNRKLMFIGLSSPIILLFIFQTIRILTIE</sequence>
<keyword evidence="1" id="KW-1133">Transmembrane helix</keyword>
<dbReference type="Proteomes" id="UP000261082">
    <property type="component" value="Unassembled WGS sequence"/>
</dbReference>
<dbReference type="EMBL" id="QVID01000002">
    <property type="protein sequence ID" value="RFN58409.1"/>
    <property type="molecule type" value="Genomic_DNA"/>
</dbReference>
<dbReference type="OrthoDB" id="1447810at2"/>
<protein>
    <recommendedName>
        <fullName evidence="4">DUF420 domain-containing protein</fullName>
    </recommendedName>
</protein>
<gene>
    <name evidence="2" type="ORF">DZ858_14410</name>
</gene>
<feature type="transmembrane region" description="Helical" evidence="1">
    <location>
        <begin position="7"/>
        <end position="28"/>
    </location>
</feature>
<proteinExistence type="predicted"/>
<dbReference type="RefSeq" id="WP_117160356.1">
    <property type="nucleotide sequence ID" value="NZ_QVID01000002.1"/>
</dbReference>
<reference evidence="2 3" key="1">
    <citation type="journal article" date="2007" name="Int. J. Syst. Evol. Microbiol.">
        <title>Marixanthomonas ophiurae gen. nov., sp. nov., a marine bacterium of the family Flavobacteriaceae isolated from a deep-sea brittle star.</title>
        <authorList>
            <person name="Romanenko L.A."/>
            <person name="Uchino M."/>
            <person name="Frolova G.M."/>
            <person name="Mikhailov V.V."/>
        </authorList>
    </citation>
    <scope>NUCLEOTIDE SEQUENCE [LARGE SCALE GENOMIC DNA]</scope>
    <source>
        <strain evidence="2 3">KMM 3046</strain>
    </source>
</reference>
<evidence type="ECO:0000313" key="2">
    <source>
        <dbReference type="EMBL" id="RFN58409.1"/>
    </source>
</evidence>
<keyword evidence="3" id="KW-1185">Reference proteome</keyword>
<keyword evidence="1" id="KW-0472">Membrane</keyword>
<feature type="transmembrane region" description="Helical" evidence="1">
    <location>
        <begin position="48"/>
        <end position="70"/>
    </location>
</feature>
<keyword evidence="1" id="KW-0812">Transmembrane</keyword>
<comment type="caution">
    <text evidence="2">The sequence shown here is derived from an EMBL/GenBank/DDBJ whole genome shotgun (WGS) entry which is preliminary data.</text>
</comment>